<dbReference type="AlphaFoldDB" id="A0A815V7W7"/>
<organism evidence="2 3">
    <name type="scientific">Adineta steineri</name>
    <dbReference type="NCBI Taxonomy" id="433720"/>
    <lineage>
        <taxon>Eukaryota</taxon>
        <taxon>Metazoa</taxon>
        <taxon>Spiralia</taxon>
        <taxon>Gnathifera</taxon>
        <taxon>Rotifera</taxon>
        <taxon>Eurotatoria</taxon>
        <taxon>Bdelloidea</taxon>
        <taxon>Adinetida</taxon>
        <taxon>Adinetidae</taxon>
        <taxon>Adineta</taxon>
    </lineage>
</organism>
<feature type="non-terminal residue" evidence="2">
    <location>
        <position position="355"/>
    </location>
</feature>
<feature type="compositionally biased region" description="Basic and acidic residues" evidence="1">
    <location>
        <begin position="177"/>
        <end position="192"/>
    </location>
</feature>
<feature type="compositionally biased region" description="Low complexity" evidence="1">
    <location>
        <begin position="212"/>
        <end position="248"/>
    </location>
</feature>
<evidence type="ECO:0000256" key="1">
    <source>
        <dbReference type="SAM" id="MobiDB-lite"/>
    </source>
</evidence>
<feature type="compositionally biased region" description="Basic and acidic residues" evidence="1">
    <location>
        <begin position="159"/>
        <end position="170"/>
    </location>
</feature>
<accession>A0A815V7W7</accession>
<feature type="region of interest" description="Disordered" evidence="1">
    <location>
        <begin position="64"/>
        <end position="256"/>
    </location>
</feature>
<feature type="compositionally biased region" description="Basic and acidic residues" evidence="1">
    <location>
        <begin position="133"/>
        <end position="150"/>
    </location>
</feature>
<reference evidence="2" key="1">
    <citation type="submission" date="2021-02" db="EMBL/GenBank/DDBJ databases">
        <authorList>
            <person name="Nowell W R."/>
        </authorList>
    </citation>
    <scope>NUCLEOTIDE SEQUENCE</scope>
</reference>
<feature type="compositionally biased region" description="Basic and acidic residues" evidence="1">
    <location>
        <begin position="115"/>
        <end position="126"/>
    </location>
</feature>
<gene>
    <name evidence="2" type="ORF">VCS650_LOCUS43427</name>
</gene>
<proteinExistence type="predicted"/>
<dbReference type="EMBL" id="CAJNON010003521">
    <property type="protein sequence ID" value="CAF1524504.1"/>
    <property type="molecule type" value="Genomic_DNA"/>
</dbReference>
<dbReference type="OrthoDB" id="10049750at2759"/>
<name>A0A815V7W7_9BILA</name>
<evidence type="ECO:0000313" key="3">
    <source>
        <dbReference type="Proteomes" id="UP000663891"/>
    </source>
</evidence>
<evidence type="ECO:0000313" key="2">
    <source>
        <dbReference type="EMBL" id="CAF1524504.1"/>
    </source>
</evidence>
<feature type="compositionally biased region" description="Basic and acidic residues" evidence="1">
    <location>
        <begin position="67"/>
        <end position="106"/>
    </location>
</feature>
<dbReference type="Proteomes" id="UP000663891">
    <property type="component" value="Unassembled WGS sequence"/>
</dbReference>
<comment type="caution">
    <text evidence="2">The sequence shown here is derived from an EMBL/GenBank/DDBJ whole genome shotgun (WGS) entry which is preliminary data.</text>
</comment>
<protein>
    <submittedName>
        <fullName evidence="2">Uncharacterized protein</fullName>
    </submittedName>
</protein>
<feature type="region of interest" description="Disordered" evidence="1">
    <location>
        <begin position="1"/>
        <end position="22"/>
    </location>
</feature>
<feature type="non-terminal residue" evidence="2">
    <location>
        <position position="1"/>
    </location>
</feature>
<feature type="compositionally biased region" description="Basic and acidic residues" evidence="1">
    <location>
        <begin position="199"/>
        <end position="208"/>
    </location>
</feature>
<sequence>SNYDTDDEYVSGNNDGYPDDYHVVGHDGISPLEYGQDIGDFGPVYDNKRDMYEEINVWISSDDDWETESRETFRDKSDGKKYNKGNNYDDKKYSKDDKYDDKKSNKGDNYGSKKYNKDDNSDEKKYNKGNNYDTKKSNKDDKYDDKKSNKGDNYGSKKYNKDDNSDEKKYNKGNNYDTKKSNKDDNYNDKKSNKGNNYDTKKYNKGDNSDENNYNKGNNYGTKKYNKGNDYNSNNYNKNSYGSGNNYKQPEKKKRTYSKVRFPVRHFKNIREFPHRRLPPLLSITPWLPIFYDRITYQTIIFSPTGGIYILPPLINFYGQRFAVAQLIKWGYASLVSSGAPPPPNVNVAPLVTPV</sequence>